<dbReference type="NCBIfam" id="TIGR00636">
    <property type="entry name" value="PduO_Nterm"/>
    <property type="match status" value="1"/>
</dbReference>
<dbReference type="Proteomes" id="UP001430306">
    <property type="component" value="Unassembled WGS sequence"/>
</dbReference>
<dbReference type="InterPro" id="IPR029499">
    <property type="entry name" value="PduO-typ"/>
</dbReference>
<comment type="catalytic activity">
    <reaction evidence="4">
        <text>2 cob(II)alamin + reduced [electron-transfer flavoprotein] + 2 ATP = 2 adenosylcob(III)alamin + 2 triphosphate + oxidized [electron-transfer flavoprotein] + 3 H(+)</text>
        <dbReference type="Rhea" id="RHEA:28671"/>
        <dbReference type="Rhea" id="RHEA-COMP:10685"/>
        <dbReference type="Rhea" id="RHEA-COMP:10686"/>
        <dbReference type="ChEBI" id="CHEBI:15378"/>
        <dbReference type="ChEBI" id="CHEBI:16304"/>
        <dbReference type="ChEBI" id="CHEBI:18036"/>
        <dbReference type="ChEBI" id="CHEBI:18408"/>
        <dbReference type="ChEBI" id="CHEBI:30616"/>
        <dbReference type="ChEBI" id="CHEBI:57692"/>
        <dbReference type="ChEBI" id="CHEBI:58307"/>
        <dbReference type="EC" id="2.5.1.17"/>
    </reaction>
</comment>
<protein>
    <recommendedName>
        <fullName evidence="4">Corrinoid adenosyltransferase</fullName>
        <ecNumber evidence="4">2.5.1.17</ecNumber>
    </recommendedName>
    <alternativeName>
        <fullName evidence="4">Cob(II)alamin adenosyltransferase</fullName>
    </alternativeName>
    <alternativeName>
        <fullName evidence="4">Cob(II)yrinic acid a,c-diamide adenosyltransferase</fullName>
    </alternativeName>
    <alternativeName>
        <fullName evidence="4">Cobinamide/cobalamin adenosyltransferase</fullName>
    </alternativeName>
</protein>
<dbReference type="GO" id="GO:0008817">
    <property type="term" value="F:corrinoid adenosyltransferase activity"/>
    <property type="evidence" value="ECO:0007669"/>
    <property type="project" value="UniProtKB-EC"/>
</dbReference>
<dbReference type="PANTHER" id="PTHR12213">
    <property type="entry name" value="CORRINOID ADENOSYLTRANSFERASE"/>
    <property type="match status" value="1"/>
</dbReference>
<comment type="caution">
    <text evidence="6">The sequence shown here is derived from an EMBL/GenBank/DDBJ whole genome shotgun (WGS) entry which is preliminary data.</text>
</comment>
<dbReference type="InterPro" id="IPR036451">
    <property type="entry name" value="CblAdoTrfase-like_sf"/>
</dbReference>
<dbReference type="EMBL" id="JAJKFW010000003">
    <property type="protein sequence ID" value="MCC9641006.1"/>
    <property type="molecule type" value="Genomic_DNA"/>
</dbReference>
<comment type="similarity">
    <text evidence="4">Belongs to the Cob(I)alamin adenosyltransferase family.</text>
</comment>
<keyword evidence="4" id="KW-0169">Cobalamin biosynthesis</keyword>
<dbReference type="PANTHER" id="PTHR12213:SF0">
    <property type="entry name" value="CORRINOID ADENOSYLTRANSFERASE MMAB"/>
    <property type="match status" value="1"/>
</dbReference>
<feature type="domain" description="Cobalamin adenosyltransferase-like" evidence="5">
    <location>
        <begin position="3"/>
        <end position="184"/>
    </location>
</feature>
<dbReference type="RefSeq" id="WP_230270829.1">
    <property type="nucleotide sequence ID" value="NZ_JAJKFW010000003.1"/>
</dbReference>
<reference evidence="6" key="1">
    <citation type="submission" date="2021-11" db="EMBL/GenBank/DDBJ databases">
        <title>Genome sequence.</title>
        <authorList>
            <person name="Sun Q."/>
        </authorList>
    </citation>
    <scope>NUCLEOTIDE SEQUENCE</scope>
    <source>
        <strain evidence="6">JC740</strain>
    </source>
</reference>
<evidence type="ECO:0000256" key="3">
    <source>
        <dbReference type="ARBA" id="ARBA00022840"/>
    </source>
</evidence>
<comment type="pathway">
    <text evidence="4">Cofactor biosynthesis; adenosylcobalamin biosynthesis; adenosylcobalamin from cob(II)yrinate a,c-diamide: step 2/7.</text>
</comment>
<keyword evidence="3 4" id="KW-0067">ATP-binding</keyword>
<gene>
    <name evidence="6" type="ORF">LOC71_01885</name>
</gene>
<sequence>MKIYTRTGDSGTTGLFGGPRVAKDDSRIEAYGTVDELNASLGVIRAAIDLQTQQPCDESVQGGLSALDAKIVQVQHELFSIGAELASPHPDQFDLRVIGQPHIQRMEEWIDTAERDLPPLKQFILPGGSMVASQIHYSRAVCRRAERRVISLADAVQSETPISDSVIIYLNRLSDWLFVASRWVNQIATVPEQIWEKP</sequence>
<dbReference type="Pfam" id="PF01923">
    <property type="entry name" value="Cob_adeno_trans"/>
    <property type="match status" value="1"/>
</dbReference>
<dbReference type="Gene3D" id="1.20.1200.10">
    <property type="entry name" value="Cobalamin adenosyltransferase-like"/>
    <property type="match status" value="1"/>
</dbReference>
<dbReference type="SUPFAM" id="SSF89028">
    <property type="entry name" value="Cobalamin adenosyltransferase-like"/>
    <property type="match status" value="1"/>
</dbReference>
<evidence type="ECO:0000256" key="2">
    <source>
        <dbReference type="ARBA" id="ARBA00022741"/>
    </source>
</evidence>
<keyword evidence="7" id="KW-1185">Reference proteome</keyword>
<accession>A0ABS8NEX3</accession>
<evidence type="ECO:0000259" key="5">
    <source>
        <dbReference type="Pfam" id="PF01923"/>
    </source>
</evidence>
<evidence type="ECO:0000313" key="7">
    <source>
        <dbReference type="Proteomes" id="UP001430306"/>
    </source>
</evidence>
<organism evidence="6 7">
    <name type="scientific">Rhodopirellula halodulae</name>
    <dbReference type="NCBI Taxonomy" id="2894198"/>
    <lineage>
        <taxon>Bacteria</taxon>
        <taxon>Pseudomonadati</taxon>
        <taxon>Planctomycetota</taxon>
        <taxon>Planctomycetia</taxon>
        <taxon>Pirellulales</taxon>
        <taxon>Pirellulaceae</taxon>
        <taxon>Rhodopirellula</taxon>
    </lineage>
</organism>
<evidence type="ECO:0000256" key="4">
    <source>
        <dbReference type="RuleBase" id="RU366026"/>
    </source>
</evidence>
<dbReference type="InterPro" id="IPR016030">
    <property type="entry name" value="CblAdoTrfase-like"/>
</dbReference>
<dbReference type="EC" id="2.5.1.17" evidence="4"/>
<comment type="catalytic activity">
    <reaction evidence="4">
        <text>2 cob(II)yrinate a,c diamide + reduced [electron-transfer flavoprotein] + 2 ATP = 2 adenosylcob(III)yrinate a,c-diamide + 2 triphosphate + oxidized [electron-transfer flavoprotein] + 3 H(+)</text>
        <dbReference type="Rhea" id="RHEA:11528"/>
        <dbReference type="Rhea" id="RHEA-COMP:10685"/>
        <dbReference type="Rhea" id="RHEA-COMP:10686"/>
        <dbReference type="ChEBI" id="CHEBI:15378"/>
        <dbReference type="ChEBI" id="CHEBI:18036"/>
        <dbReference type="ChEBI" id="CHEBI:30616"/>
        <dbReference type="ChEBI" id="CHEBI:57692"/>
        <dbReference type="ChEBI" id="CHEBI:58307"/>
        <dbReference type="ChEBI" id="CHEBI:58503"/>
        <dbReference type="ChEBI" id="CHEBI:58537"/>
        <dbReference type="EC" id="2.5.1.17"/>
    </reaction>
</comment>
<keyword evidence="2 4" id="KW-0547">Nucleotide-binding</keyword>
<keyword evidence="1 4" id="KW-0808">Transferase</keyword>
<name>A0ABS8NEX3_9BACT</name>
<evidence type="ECO:0000313" key="6">
    <source>
        <dbReference type="EMBL" id="MCC9641006.1"/>
    </source>
</evidence>
<proteinExistence type="inferred from homology"/>
<evidence type="ECO:0000256" key="1">
    <source>
        <dbReference type="ARBA" id="ARBA00022679"/>
    </source>
</evidence>